<evidence type="ECO:0000256" key="1">
    <source>
        <dbReference type="SAM" id="Coils"/>
    </source>
</evidence>
<dbReference type="Proteomes" id="UP000076825">
    <property type="component" value="Chromosome 1"/>
</dbReference>
<dbReference type="InterPro" id="IPR007236">
    <property type="entry name" value="SlyX"/>
</dbReference>
<organism evidence="2 3">
    <name type="scientific">Bordetella trematum</name>
    <dbReference type="NCBI Taxonomy" id="123899"/>
    <lineage>
        <taxon>Bacteria</taxon>
        <taxon>Pseudomonadati</taxon>
        <taxon>Pseudomonadota</taxon>
        <taxon>Betaproteobacteria</taxon>
        <taxon>Burkholderiales</taxon>
        <taxon>Alcaligenaceae</taxon>
        <taxon>Bordetella</taxon>
    </lineage>
</organism>
<name>A0A157K1C5_9BORD</name>
<protein>
    <submittedName>
        <fullName evidence="2">Protein SlyX</fullName>
    </submittedName>
</protein>
<proteinExistence type="predicted"/>
<dbReference type="RefSeq" id="WP_025516102.1">
    <property type="nucleotide sequence ID" value="NZ_CP016340.1"/>
</dbReference>
<reference evidence="2 3" key="1">
    <citation type="submission" date="2016-04" db="EMBL/GenBank/DDBJ databases">
        <authorList>
            <consortium name="Pathogen Informatics"/>
        </authorList>
    </citation>
    <scope>NUCLEOTIDE SEQUENCE [LARGE SCALE GENOMIC DNA]</scope>
    <source>
        <strain evidence="2 3">H044680328</strain>
    </source>
</reference>
<gene>
    <name evidence="2" type="primary">slyX</name>
    <name evidence="2" type="ORF">SAMEA3906487_03324</name>
</gene>
<keyword evidence="3" id="KW-1185">Reference proteome</keyword>
<evidence type="ECO:0000313" key="3">
    <source>
        <dbReference type="Proteomes" id="UP000076825"/>
    </source>
</evidence>
<dbReference type="eggNOG" id="COG2900">
    <property type="taxonomic scope" value="Bacteria"/>
</dbReference>
<keyword evidence="1" id="KW-0175">Coiled coil</keyword>
<dbReference type="PATRIC" id="fig|123899.6.peg.3322"/>
<dbReference type="Pfam" id="PF04102">
    <property type="entry name" value="SlyX"/>
    <property type="match status" value="1"/>
</dbReference>
<dbReference type="PANTHER" id="PTHR36508">
    <property type="entry name" value="PROTEIN SLYX"/>
    <property type="match status" value="1"/>
</dbReference>
<dbReference type="Gene3D" id="1.20.5.300">
    <property type="match status" value="1"/>
</dbReference>
<dbReference type="GeneID" id="56589437"/>
<evidence type="ECO:0000313" key="2">
    <source>
        <dbReference type="EMBL" id="SAI72619.1"/>
    </source>
</evidence>
<dbReference type="EMBL" id="LT546645">
    <property type="protein sequence ID" value="SAI72619.1"/>
    <property type="molecule type" value="Genomic_DNA"/>
</dbReference>
<dbReference type="PANTHER" id="PTHR36508:SF1">
    <property type="entry name" value="PROTEIN SLYX"/>
    <property type="match status" value="1"/>
</dbReference>
<sequence length="72" mass="8255">MEPSHELTSRVTELEVKLAFAEDLLERLNQQVFEQQKQIAALAGQLAQVSRQMPEAANAPWRSLLDERPPHY</sequence>
<feature type="coiled-coil region" evidence="1">
    <location>
        <begin position="11"/>
        <end position="45"/>
    </location>
</feature>
<dbReference type="AlphaFoldDB" id="A0A157K1C5"/>
<accession>A0A157K1C5</accession>
<dbReference type="STRING" id="123899.SAMEA3906487_03324"/>
<dbReference type="OrthoDB" id="5297107at2"/>
<dbReference type="KEGG" id="btrm:SAMEA390648703324"/>